<feature type="region of interest" description="Disordered" evidence="2">
    <location>
        <begin position="258"/>
        <end position="313"/>
    </location>
</feature>
<proteinExistence type="inferred from homology"/>
<evidence type="ECO:0000313" key="4">
    <source>
        <dbReference type="Proteomes" id="UP001374579"/>
    </source>
</evidence>
<comment type="caution">
    <text evidence="3">The sequence shown here is derived from an EMBL/GenBank/DDBJ whole genome shotgun (WGS) entry which is preliminary data.</text>
</comment>
<dbReference type="Proteomes" id="UP001374579">
    <property type="component" value="Unassembled WGS sequence"/>
</dbReference>
<comment type="similarity">
    <text evidence="1">Belongs to the AB hydrolase superfamily. AB hydrolase 4 family.</text>
</comment>
<feature type="compositionally biased region" description="Basic residues" evidence="2">
    <location>
        <begin position="279"/>
        <end position="308"/>
    </location>
</feature>
<organism evidence="3 4">
    <name type="scientific">Littorina saxatilis</name>
    <dbReference type="NCBI Taxonomy" id="31220"/>
    <lineage>
        <taxon>Eukaryota</taxon>
        <taxon>Metazoa</taxon>
        <taxon>Spiralia</taxon>
        <taxon>Lophotrochozoa</taxon>
        <taxon>Mollusca</taxon>
        <taxon>Gastropoda</taxon>
        <taxon>Caenogastropoda</taxon>
        <taxon>Littorinimorpha</taxon>
        <taxon>Littorinoidea</taxon>
        <taxon>Littorinidae</taxon>
        <taxon>Littorina</taxon>
    </lineage>
</organism>
<dbReference type="InterPro" id="IPR050960">
    <property type="entry name" value="AB_hydrolase_4_sf"/>
</dbReference>
<sequence length="509" mass="57321">LVTAIIYLKTLLRRRDSLARLTCRDSALSHYVTLHCHAFRRALQLPVWCRNRHVQSLMALWVSEPGVQFDRKYLQLSDKGILALDWEVGGEHLPHGRHILLVLPDLPQSALQVSALCREAFNYGVRAVVVNRRGQGGSQVNTARLPGYGETGDLREVVDFLREEGVSLSAVGIGTGGDLLLSYLGEFGSSAYLNSAVCISPSYSAESTLHHLPFPYSCLYLSHLKQTVLTHAKVFGKAAQLARSAWTVQEFDRRLHCEEEEKEVEGKGESHHEDTHSNNTHHTHAHHHDHRHHHHQHNHHNNHHHHNQQHSSLEEFWAENEPLREADEISVPVLCVSSLDDPICSSKHIQHDLFRALPNFFLLTLPQGGHAGFRQSLQGISWAENAAIDFVLSMLTFHVHRDSDGLRAHAYAQTDDECFEYQCRTEEDELVDCEEAQDNDYVFDARCELTDDRPDGQCETTLTDDPVTSEGHCLTSSAYGQYANGHCNSVGVADVEMEKQLRTPTEAHG</sequence>
<accession>A0AAN9FYS8</accession>
<protein>
    <recommendedName>
        <fullName evidence="5">Serine aminopeptidase S33 domain-containing protein</fullName>
    </recommendedName>
</protein>
<dbReference type="GO" id="GO:0034338">
    <property type="term" value="F:short-chain carboxylesterase activity"/>
    <property type="evidence" value="ECO:0007669"/>
    <property type="project" value="TreeGrafter"/>
</dbReference>
<evidence type="ECO:0008006" key="5">
    <source>
        <dbReference type="Google" id="ProtNLM"/>
    </source>
</evidence>
<dbReference type="PANTHER" id="PTHR10794:SF93">
    <property type="entry name" value="SERINE AMINOPEPTIDASE S33 DOMAIN-CONTAINING PROTEIN"/>
    <property type="match status" value="1"/>
</dbReference>
<evidence type="ECO:0000256" key="1">
    <source>
        <dbReference type="ARBA" id="ARBA00010884"/>
    </source>
</evidence>
<gene>
    <name evidence="3" type="ORF">V1264_024571</name>
</gene>
<dbReference type="AlphaFoldDB" id="A0AAN9FYS8"/>
<dbReference type="SUPFAM" id="SSF53474">
    <property type="entry name" value="alpha/beta-Hydrolases"/>
    <property type="match status" value="1"/>
</dbReference>
<dbReference type="InterPro" id="IPR029058">
    <property type="entry name" value="AB_hydrolase_fold"/>
</dbReference>
<name>A0AAN9FYS8_9CAEN</name>
<dbReference type="GO" id="GO:0047372">
    <property type="term" value="F:monoacylglycerol lipase activity"/>
    <property type="evidence" value="ECO:0007669"/>
    <property type="project" value="TreeGrafter"/>
</dbReference>
<feature type="compositionally biased region" description="Basic and acidic residues" evidence="2">
    <location>
        <begin position="258"/>
        <end position="276"/>
    </location>
</feature>
<evidence type="ECO:0000313" key="3">
    <source>
        <dbReference type="EMBL" id="KAK7089401.1"/>
    </source>
</evidence>
<keyword evidence="4" id="KW-1185">Reference proteome</keyword>
<evidence type="ECO:0000256" key="2">
    <source>
        <dbReference type="SAM" id="MobiDB-lite"/>
    </source>
</evidence>
<dbReference type="PANTHER" id="PTHR10794">
    <property type="entry name" value="ABHYDROLASE DOMAIN-CONTAINING PROTEIN"/>
    <property type="match status" value="1"/>
</dbReference>
<reference evidence="3 4" key="1">
    <citation type="submission" date="2024-02" db="EMBL/GenBank/DDBJ databases">
        <title>Chromosome-scale genome assembly of the rough periwinkle Littorina saxatilis.</title>
        <authorList>
            <person name="De Jode A."/>
            <person name="Faria R."/>
            <person name="Formenti G."/>
            <person name="Sims Y."/>
            <person name="Smith T.P."/>
            <person name="Tracey A."/>
            <person name="Wood J.M.D."/>
            <person name="Zagrodzka Z.B."/>
            <person name="Johannesson K."/>
            <person name="Butlin R.K."/>
            <person name="Leder E.H."/>
        </authorList>
    </citation>
    <scope>NUCLEOTIDE SEQUENCE [LARGE SCALE GENOMIC DNA]</scope>
    <source>
        <strain evidence="3">Snail1</strain>
        <tissue evidence="3">Muscle</tissue>
    </source>
</reference>
<dbReference type="EMBL" id="JBAMIC010001897">
    <property type="protein sequence ID" value="KAK7089401.1"/>
    <property type="molecule type" value="Genomic_DNA"/>
</dbReference>
<feature type="non-terminal residue" evidence="3">
    <location>
        <position position="1"/>
    </location>
</feature>
<dbReference type="Gene3D" id="3.40.50.1820">
    <property type="entry name" value="alpha/beta hydrolase"/>
    <property type="match status" value="1"/>
</dbReference>